<dbReference type="Proteomes" id="UP001058860">
    <property type="component" value="Chromosome"/>
</dbReference>
<dbReference type="PROSITE" id="PS50043">
    <property type="entry name" value="HTH_LUXR_2"/>
    <property type="match status" value="1"/>
</dbReference>
<evidence type="ECO:0000313" key="2">
    <source>
        <dbReference type="EMBL" id="UUY06016.1"/>
    </source>
</evidence>
<dbReference type="EMBL" id="CP088295">
    <property type="protein sequence ID" value="UUY06016.1"/>
    <property type="molecule type" value="Genomic_DNA"/>
</dbReference>
<dbReference type="Gene3D" id="1.10.10.10">
    <property type="entry name" value="Winged helix-like DNA-binding domain superfamily/Winged helix DNA-binding domain"/>
    <property type="match status" value="1"/>
</dbReference>
<dbReference type="SMART" id="SM00421">
    <property type="entry name" value="HTH_LUXR"/>
    <property type="match status" value="1"/>
</dbReference>
<dbReference type="CDD" id="cd06170">
    <property type="entry name" value="LuxR_C_like"/>
    <property type="match status" value="1"/>
</dbReference>
<evidence type="ECO:0000259" key="1">
    <source>
        <dbReference type="PROSITE" id="PS50043"/>
    </source>
</evidence>
<gene>
    <name evidence="2" type="ORF">LRS13_11025</name>
</gene>
<keyword evidence="3" id="KW-1185">Reference proteome</keyword>
<dbReference type="Pfam" id="PF00196">
    <property type="entry name" value="GerE"/>
    <property type="match status" value="1"/>
</dbReference>
<dbReference type="InterPro" id="IPR016032">
    <property type="entry name" value="Sig_transdc_resp-reg_C-effctor"/>
</dbReference>
<dbReference type="InterPro" id="IPR036388">
    <property type="entry name" value="WH-like_DNA-bd_sf"/>
</dbReference>
<reference evidence="3" key="1">
    <citation type="submission" date="2021-11" db="EMBL/GenBank/DDBJ databases">
        <title>Cultivation dependent microbiological survey of springs from the worlds oldest radium mine currently devoted to the extraction of radon-saturated water.</title>
        <authorList>
            <person name="Kapinusova G."/>
            <person name="Smrhova T."/>
            <person name="Strejcek M."/>
            <person name="Suman J."/>
            <person name="Jani K."/>
            <person name="Pajer P."/>
            <person name="Uhlik O."/>
        </authorList>
    </citation>
    <scope>NUCLEOTIDE SEQUENCE [LARGE SCALE GENOMIC DNA]</scope>
    <source>
        <strain evidence="3">J379</strain>
    </source>
</reference>
<dbReference type="SUPFAM" id="SSF46894">
    <property type="entry name" value="C-terminal effector domain of the bipartite response regulators"/>
    <property type="match status" value="1"/>
</dbReference>
<dbReference type="PRINTS" id="PR00038">
    <property type="entry name" value="HTHLUXR"/>
</dbReference>
<proteinExistence type="predicted"/>
<dbReference type="PROSITE" id="PS00622">
    <property type="entry name" value="HTH_LUXR_1"/>
    <property type="match status" value="1"/>
</dbReference>
<dbReference type="InterPro" id="IPR000792">
    <property type="entry name" value="Tscrpt_reg_LuxR_C"/>
</dbReference>
<dbReference type="RefSeq" id="WP_353866448.1">
    <property type="nucleotide sequence ID" value="NZ_CP088295.1"/>
</dbReference>
<name>A0ABY5PMS9_9ACTN</name>
<accession>A0ABY5PMS9</accession>
<organism evidence="2 3">
    <name type="scientific">Svornostia abyssi</name>
    <dbReference type="NCBI Taxonomy" id="2898438"/>
    <lineage>
        <taxon>Bacteria</taxon>
        <taxon>Bacillati</taxon>
        <taxon>Actinomycetota</taxon>
        <taxon>Thermoleophilia</taxon>
        <taxon>Solirubrobacterales</taxon>
        <taxon>Baekduiaceae</taxon>
        <taxon>Svornostia</taxon>
    </lineage>
</organism>
<evidence type="ECO:0000313" key="3">
    <source>
        <dbReference type="Proteomes" id="UP001058860"/>
    </source>
</evidence>
<protein>
    <submittedName>
        <fullName evidence="2">Helix-turn-helix transcriptional regulator</fullName>
    </submittedName>
</protein>
<feature type="domain" description="HTH luxR-type" evidence="1">
    <location>
        <begin position="523"/>
        <end position="588"/>
    </location>
</feature>
<sequence>MGLVAQTDEGVQVRHALIADAVLETLSPTHVRELHRAVARRVDDPGEAARHWAAAGERGKARALALQAAATAERPTERARCAALAATCLDGPERDRELVAAMSRLAALSDFPAVVDLSHQITPGSRDEPEALRLRARGLFETHRPDDAAAAVAAGLATADRFGDEAAAVRLRITAAYHLLWSGNPATLRPDELIADALALGVADAEMHVQAAAAIATAATVTPLAVELAHRGRELALEEDHAWAEQESWAAEATALNNLGRWEEAMEATRLGEADLLRRGYHTTVARVRASRADHMAWNCEYDTALDLTEELLSRPSLLGGSWDTVVWSRALALSDTGDISGADALLDEMEGNVLLDGAYWLTLVRADALLARGQGWKAARVASAALDRVHIDAMRPQVLALVARAQWECDIPIAREASEYDALFTLEHYAEIEGLAALQAGDPCHAVERFRFALTVGGSRRHLLRYRLGLAEALELCDPVQATVEFDALVAELRTVGWVTLLERVEPLLSAPAGTRRLRVRQADAPPTISQREHDVLTLVADGLTSRAIAERLSLSQSTVESHIRSAMRKLDARTRAEAAAIIRAPHEPT</sequence>